<evidence type="ECO:0000256" key="1">
    <source>
        <dbReference type="ARBA" id="ARBA00012493"/>
    </source>
</evidence>
<dbReference type="InterPro" id="IPR001584">
    <property type="entry name" value="Integrase_cat-core"/>
</dbReference>
<dbReference type="InterPro" id="IPR046805">
    <property type="entry name" value="Tra1_ring"/>
</dbReference>
<dbReference type="Pfam" id="PF17919">
    <property type="entry name" value="RT_RNaseH_2"/>
    <property type="match status" value="1"/>
</dbReference>
<dbReference type="PROSITE" id="PS50994">
    <property type="entry name" value="INTEGRASE"/>
    <property type="match status" value="1"/>
</dbReference>
<evidence type="ECO:0000313" key="6">
    <source>
        <dbReference type="Proteomes" id="UP000807504"/>
    </source>
</evidence>
<dbReference type="InterPro" id="IPR041588">
    <property type="entry name" value="Integrase_H2C2"/>
</dbReference>
<protein>
    <recommendedName>
        <fullName evidence="1">RNA-directed DNA polymerase</fullName>
        <ecNumber evidence="1">2.7.7.49</ecNumber>
    </recommendedName>
</protein>
<evidence type="ECO:0000259" key="3">
    <source>
        <dbReference type="PROSITE" id="PS50994"/>
    </source>
</evidence>
<dbReference type="InterPro" id="IPR050951">
    <property type="entry name" value="Retrovirus_Pol_polyprotein"/>
</dbReference>
<dbReference type="Gene3D" id="3.30.70.270">
    <property type="match status" value="2"/>
</dbReference>
<dbReference type="Pfam" id="PF20206">
    <property type="entry name" value="Tra1_ring"/>
    <property type="match status" value="2"/>
</dbReference>
<keyword evidence="6" id="KW-1185">Reference proteome</keyword>
<feature type="domain" description="Integrase catalytic" evidence="3">
    <location>
        <begin position="3386"/>
        <end position="3554"/>
    </location>
</feature>
<reference evidence="5" key="2">
    <citation type="submission" date="2020-06" db="EMBL/GenBank/DDBJ databases">
        <authorList>
            <person name="Sheffer M."/>
        </authorList>
    </citation>
    <scope>NUCLEOTIDE SEQUENCE</scope>
</reference>
<dbReference type="InterPro" id="IPR012337">
    <property type="entry name" value="RNaseH-like_sf"/>
</dbReference>
<dbReference type="Gene3D" id="1.10.340.70">
    <property type="match status" value="1"/>
</dbReference>
<dbReference type="PROSITE" id="PS51189">
    <property type="entry name" value="FAT"/>
    <property type="match status" value="1"/>
</dbReference>
<name>A0A8T0F3N9_ARGBR</name>
<dbReference type="InterPro" id="IPR036397">
    <property type="entry name" value="RNaseH_sf"/>
</dbReference>
<accession>A0A8T0F3N9</accession>
<dbReference type="FunFam" id="1.10.340.70:FF:000001">
    <property type="entry name" value="Retrovirus-related Pol polyprotein from transposon gypsy-like Protein"/>
    <property type="match status" value="1"/>
</dbReference>
<dbReference type="EC" id="2.7.7.49" evidence="1"/>
<dbReference type="Pfam" id="PF17921">
    <property type="entry name" value="Integrase_H2C2"/>
    <property type="match status" value="1"/>
</dbReference>
<proteinExistence type="predicted"/>
<dbReference type="EMBL" id="JABXBU010000030">
    <property type="protein sequence ID" value="KAF8784895.1"/>
    <property type="molecule type" value="Genomic_DNA"/>
</dbReference>
<dbReference type="GO" id="GO:0003676">
    <property type="term" value="F:nucleic acid binding"/>
    <property type="evidence" value="ECO:0007669"/>
    <property type="project" value="InterPro"/>
</dbReference>
<evidence type="ECO:0000313" key="5">
    <source>
        <dbReference type="EMBL" id="KAF8784895.1"/>
    </source>
</evidence>
<comment type="caution">
    <text evidence="5">The sequence shown here is derived from an EMBL/GenBank/DDBJ whole genome shotgun (WGS) entry which is preliminary data.</text>
</comment>
<dbReference type="InterPro" id="IPR014009">
    <property type="entry name" value="PIK_FAT"/>
</dbReference>
<evidence type="ECO:0000259" key="4">
    <source>
        <dbReference type="PROSITE" id="PS51189"/>
    </source>
</evidence>
<keyword evidence="2" id="KW-0511">Multifunctional enzyme</keyword>
<dbReference type="SUPFAM" id="SSF56672">
    <property type="entry name" value="DNA/RNA polymerases"/>
    <property type="match status" value="1"/>
</dbReference>
<dbReference type="Gene3D" id="3.30.420.10">
    <property type="entry name" value="Ribonuclease H-like superfamily/Ribonuclease H"/>
    <property type="match status" value="1"/>
</dbReference>
<sequence>MGDSIQEFRAAFKPLFEELKQATETKPINISLLLQKMNDLRQKHIFVNMYAATLKEQNNGKDKKEYVNKIMRIITNILFKTDPCFREEDPEQVNGDNEENCLLAFKILLKLVEYVNITKSPRLRCFVLTKIQELYNKIFPCYETIDIHMFVEAVHVSHSCEVEKLLENLHSPIIIFGPDNGKIKILPRASKSLQVLAEAPQVLNHIFEIWSIHYSRELILQVFDNLDTTFMRIINRTCNRRERRSPTFCQDTYFVYLKLQINLLETIVFLRLPLKTINSPEKMSSLITCSKRLLKECPTSAVILRKKLVKILYAILHMKVEHNGMEKDFKIAYDGFEAFLLINNLIWNQGPSPDDDVRACFYALLLDIFEVKYLSVDREIIIQFTKYFLPVLYDSTIPITVHNSICLVLLKFEKRQEENVFSMELSIEMLQAFNERLNLFVKLDLPFIRRKLKECKTFFDCEDYCDPEFSFKHHHLPNPSSVFISDFKKLTNKKTFDESKNAFIIEDCKDLISAILEGAYTVAKRFQLSNQELLNAIEPFSDFLKYSVQALDIFNIPNKSDISESVTRGKYESALRTAANTFLCLQGTDCQKIFSANLSVLLDVLRQDPSFKDFLSLLLNPSSSRWFVEVFLNFVLQQLEKFDDKEKSPVLFIVLHDVVSAITQFELKEILEVFLLRIVKKCLELLPTAKDPCNFLNVIDQMLLPVTSDFDFLYSSYLSIIENEILEETRNLIQRKFLKMKHDNDVYVRARFKYEPITSSSALKLNLKNNYAVALHVDRIMKSVFHVTRQKPANSSLLKECLKIIKYYIANDFDKNYIDLLNGLSSNLSLNLPSERIEIFIPEYDVMKPLDTHIFLLVAILAIASSFHPDDLDENGVTFEQCIMYYTIHGFRGEISRTSDEKEMDLFIIVDAINSFICSLSGSDLEITSCVEKSLKALEIFVKTSETIMGSKIWELSLFEQIWKKLFCLLCHEEKWHVQIFICKAMEIFINKCPTDWKCNHLADFIKYSLHLMEIATNHYSLDYAVCIFVKNTLPLTFSIIKENPENLLIPILEISVTYIFSISETVRNQAQKLFNFLREIDSKLMEPDRPEFQFVLDKLKKNEENLKLVSLKLKVAILDGFLFFLDVYSAYLEIINVINIINSCNDVLDECTAVSKISKDQTKFCEKAFKLLFYWHKERTAVELLNKAFQHNSSELNSVALICSFLVKDMLPICSWLTDVKRQVEEFQQLANGIGNMTENEGEDDCLYIHQVFNLLKHIRHMFCLFILLKDNLQPEDQNIYSFYLHFVLRCLRWPIDFSLELKWQRTFKDAFFPGYGIKDVFWDILSTVFKFNPEKIVNSFTFEFVIGNNEEKKLLSSFFTECLLQGKWGQYLHATILNNDSFIHDFKLSKMLYPVGEINFNSKYLFLNWMLNDWSRTQESIMCEDVPSHLYPFPNELTYFAIELIHHLQEYDKDLLQEKSIVSGLQMIWSISEKKGKLIPPTIHNFPRFKEHIKLARLLVEIYKFSNDTELLFELLKAPVERFPEHFQFLTDFFRDEVIEKQSNLWKKETLIKFVIYHEKKLYSSHLEIKILEYLIIPSFLFPLKKLDFTILKHGTNKDIDAKFEQAIMICFEEVTKRDTEILKPLLQLSCLLLECACHYISEDLLGRLKLFAELYIWHSDFRQHPFLSYYCDMFSLYLQKLLGAKFSPDVQYKILENSLSFYTPNAREVSSCTLDMLISSMCFERGGSLFYVHWTSVFLEDFFRQFKKERGDSKWHFQFEHIFHIVISNSEGYILNAAFMRILLDVINEMKDIDQLKYICEIFEPILDYAFANKHNTELAPGKVLSLKTTASSVSRVFVQLVWTLKNTVFKNVILKYLRQLNINFCTDFLLYVQKKNRKDIFELDLLNLLNGLVQPSLISIVLKEIVNRNQILQSTWVKAFKNFADFLKICIWQPEKSVSYNRIPEFDDQADAVFKVYALELKEVIEGIVDFLNKMFQNIVLQTADLPPSSAGKFEEFITSYLKKNLIQYLLEVEKQMDSDKYSQVGQNDVTSTVFIWQSVIQAILWGIMKPLLSSFPELLKSCDLNELIQKVCQDNLKEIPATSTYNAEEVKLDIALKIFESGFLKMPDNGDIINLITKLVKVVKTKEVFITILNIVEKWIAKDLLNDGYMEDQLLHLIKLLSDRILEFENDNIVHDVHFKIITLFYRYFKSDYKYGLSSQNAVGVLHSSTLANEMKFISFFQFLTLDDVLNHLACHELWSSKCFSLSCCFELVTSSVLERPLKKSSSYDDINTESSEKELDIILRDLKSFKKDLSNIDFSSFCDAVLKLSEVDKNLLKDVWNKLFPELWAVLLQDSPEKESLAKIYEAFVKDPFVSGKTDINKDMDIFANAFLSCHSLPMFSHRFLKAAGNFPDLLKKIYPKLEDFVLENNLSDISPNYEIYLRLLLKSYFSMEDQDLLIGFLHQYSKCPALHTGILCHSLGDLREGLVEYEIASQRLSEMEKNDFFSGEGEVLQSYREKCIKVLQNWDRVEKEDTWEQEVLIENEVLKKYKYLYWAFQENIVPLPEIYRTVTEFSDLCIKEVKSLSPCLFTPNHLPLLQVGKYIKEFEMACGLQERIRGKNREFDFPTVDKMFQSWLHDMPSFKDDVYFWVDIIVHRVKQIEQFRFYLALRSIELPELGNILERIHDDCFKALANAFYVHGLPELSLKALQNCKATTMNDEFLELYAESHLLEMKLCRNDLEKKEYVIKEALIFLEEFSDIGSQQTIAKINIYLGLVLKQSLHRNRRYIVHEYGKTIEEMFSISYEQLTDWSKGWLYCGNFFQEMFLSNNDSRYYEHALRSLSKSCKYNDNTISTEPLAKIIWLLSSSDVPLNYRNDVIEDVIQIPLSYFLPWIPQLLAAILKITDCHLEYILFKIGIEHPESLYFLLHSAMNERNPMPLQDYRLPGQKHIDANSIDKKIQDIFTESHNSLETENDPELKMALCNLLNPSEWKLENIMYNLSECIKLCTVKKKRINRSFVLDPVSYLSSFLPDQYQIFVNSFVKNKPSICTSRILPKIDLIERHGESACRIHVKRTNGKVYPYVILPVFSMETFTKENSVFQLFSFINNFLQKDPKTFERSLKFSVPTMIPILSQIKIVEDDDTSISLFNIFEKHYAQHVKEIDNMTPLLALYYELYKKTLYFVDNGIILRQVHLIQVHLQVYLIDSLFKLTVNRKKCNFPYDRVKYLGHYITKQGIQVDIDKVATVQKILEPTCVKEGQLSLQTCSWFRRYVPQFSEVARPLSNLTKKNKPWTCFEPEKKAFEELKRRLISPPVLSRPDGSKPFVIRTDASSYSLGAILIQGESPEEHVIEKGEDHINWTSRGYLMNQGILYRYSPDTESEEAQLVVPCHERERVLQQYHDSPTARHSRAEGTYFKIASRYYFPEMRKFITRYVKNCAECNSTKWIELYALKNVTAQNWVKILIEAVFFRYGLPRRLISDNGTQFVSAVMQQTCNFLCIKQELIPVYHPQANPSERKNRDLKPKLAILVGDAPDTWEEKLTMIRFAMNTSKCDTTGHTAAYLQFGCELRTTEDVNHDLRSLIENDTFVVEITPYLKQFACLTPQIRELVEQKQV</sequence>
<dbReference type="SUPFAM" id="SSF53098">
    <property type="entry name" value="Ribonuclease H-like"/>
    <property type="match status" value="1"/>
</dbReference>
<organism evidence="5 6">
    <name type="scientific">Argiope bruennichi</name>
    <name type="common">Wasp spider</name>
    <name type="synonym">Aranea bruennichi</name>
    <dbReference type="NCBI Taxonomy" id="94029"/>
    <lineage>
        <taxon>Eukaryota</taxon>
        <taxon>Metazoa</taxon>
        <taxon>Ecdysozoa</taxon>
        <taxon>Arthropoda</taxon>
        <taxon>Chelicerata</taxon>
        <taxon>Arachnida</taxon>
        <taxon>Araneae</taxon>
        <taxon>Araneomorphae</taxon>
        <taxon>Entelegynae</taxon>
        <taxon>Araneoidea</taxon>
        <taxon>Araneidae</taxon>
        <taxon>Argiope</taxon>
    </lineage>
</organism>
<dbReference type="PANTHER" id="PTHR37984:SF5">
    <property type="entry name" value="PROTEIN NYNRIN-LIKE"/>
    <property type="match status" value="1"/>
</dbReference>
<dbReference type="FunFam" id="3.30.70.270:FF:000020">
    <property type="entry name" value="Transposon Tf2-6 polyprotein-like Protein"/>
    <property type="match status" value="1"/>
</dbReference>
<dbReference type="InterPro" id="IPR043502">
    <property type="entry name" value="DNA/RNA_pol_sf"/>
</dbReference>
<dbReference type="InterPro" id="IPR041577">
    <property type="entry name" value="RT_RNaseH_2"/>
</dbReference>
<dbReference type="GO" id="GO:0042575">
    <property type="term" value="C:DNA polymerase complex"/>
    <property type="evidence" value="ECO:0007669"/>
    <property type="project" value="UniProtKB-ARBA"/>
</dbReference>
<dbReference type="InterPro" id="IPR011009">
    <property type="entry name" value="Kinase-like_dom_sf"/>
</dbReference>
<reference evidence="5" key="1">
    <citation type="journal article" date="2020" name="bioRxiv">
        <title>Chromosome-level reference genome of the European wasp spider Argiope bruennichi: a resource for studies on range expansion and evolutionary adaptation.</title>
        <authorList>
            <person name="Sheffer M.M."/>
            <person name="Hoppe A."/>
            <person name="Krehenwinkel H."/>
            <person name="Uhl G."/>
            <person name="Kuss A.W."/>
            <person name="Jensen L."/>
            <person name="Jensen C."/>
            <person name="Gillespie R.G."/>
            <person name="Hoff K.J."/>
            <person name="Prost S."/>
        </authorList>
    </citation>
    <scope>NUCLEOTIDE SEQUENCE</scope>
</reference>
<dbReference type="GO" id="GO:0003964">
    <property type="term" value="F:RNA-directed DNA polymerase activity"/>
    <property type="evidence" value="ECO:0007669"/>
    <property type="project" value="UniProtKB-EC"/>
</dbReference>
<gene>
    <name evidence="5" type="ORF">HNY73_010507</name>
</gene>
<dbReference type="GO" id="GO:0015074">
    <property type="term" value="P:DNA integration"/>
    <property type="evidence" value="ECO:0007669"/>
    <property type="project" value="InterPro"/>
</dbReference>
<evidence type="ECO:0000256" key="2">
    <source>
        <dbReference type="ARBA" id="ARBA00023268"/>
    </source>
</evidence>
<dbReference type="SUPFAM" id="SSF56112">
    <property type="entry name" value="Protein kinase-like (PK-like)"/>
    <property type="match status" value="1"/>
</dbReference>
<dbReference type="InterPro" id="IPR043128">
    <property type="entry name" value="Rev_trsase/Diguanyl_cyclase"/>
</dbReference>
<dbReference type="PANTHER" id="PTHR37984">
    <property type="entry name" value="PROTEIN CBG26694"/>
    <property type="match status" value="1"/>
</dbReference>
<feature type="domain" description="FAT" evidence="4">
    <location>
        <begin position="2390"/>
        <end position="2920"/>
    </location>
</feature>
<dbReference type="Proteomes" id="UP000807504">
    <property type="component" value="Unassembled WGS sequence"/>
</dbReference>